<accession>A0ABQ7J840</accession>
<sequence length="125" mass="14047">MATAEAPPGLDNLDFDASVNSVTIGIEGQRLQSIGILKEEFRNMRNVQTIGDLLEQIAISQKKLEELQKYKRIDSTINCGNEPGDVTVIFRLEERKPQYSVGATLNQEKNLVFVSFLWFLTISIS</sequence>
<proteinExistence type="predicted"/>
<organism evidence="1 2">
    <name type="scientific">Cardiosporidium cionae</name>
    <dbReference type="NCBI Taxonomy" id="476202"/>
    <lineage>
        <taxon>Eukaryota</taxon>
        <taxon>Sar</taxon>
        <taxon>Alveolata</taxon>
        <taxon>Apicomplexa</taxon>
        <taxon>Aconoidasida</taxon>
        <taxon>Nephromycida</taxon>
        <taxon>Cardiosporidium</taxon>
    </lineage>
</organism>
<dbReference type="EMBL" id="JADAQX010000458">
    <property type="protein sequence ID" value="KAF8820162.1"/>
    <property type="molecule type" value="Genomic_DNA"/>
</dbReference>
<comment type="caution">
    <text evidence="1">The sequence shown here is derived from an EMBL/GenBank/DDBJ whole genome shotgun (WGS) entry which is preliminary data.</text>
</comment>
<gene>
    <name evidence="1" type="ORF">IE077_000553</name>
</gene>
<reference evidence="1 2" key="1">
    <citation type="journal article" date="2020" name="bioRxiv">
        <title>Metabolic contributions of an alphaproteobacterial endosymbiont in the apicomplexan Cardiosporidium cionae.</title>
        <authorList>
            <person name="Hunter E.S."/>
            <person name="Paight C.J."/>
            <person name="Lane C.E."/>
        </authorList>
    </citation>
    <scope>NUCLEOTIDE SEQUENCE [LARGE SCALE GENOMIC DNA]</scope>
    <source>
        <strain evidence="1">ESH_2018</strain>
    </source>
</reference>
<evidence type="ECO:0000313" key="1">
    <source>
        <dbReference type="EMBL" id="KAF8820162.1"/>
    </source>
</evidence>
<name>A0ABQ7J840_9APIC</name>
<protein>
    <submittedName>
        <fullName evidence="1">Uncharacterized protein</fullName>
    </submittedName>
</protein>
<keyword evidence="2" id="KW-1185">Reference proteome</keyword>
<dbReference type="Proteomes" id="UP000823046">
    <property type="component" value="Unassembled WGS sequence"/>
</dbReference>
<evidence type="ECO:0000313" key="2">
    <source>
        <dbReference type="Proteomes" id="UP000823046"/>
    </source>
</evidence>